<dbReference type="EMBL" id="LSBJ02000004">
    <property type="protein sequence ID" value="OAQ60012.1"/>
    <property type="molecule type" value="Genomic_DNA"/>
</dbReference>
<protein>
    <submittedName>
        <fullName evidence="1">Uncharacterized protein</fullName>
    </submittedName>
</protein>
<sequence>MLRVSRRYPPIDRLPSKFPSTHLSTLQFDQMIADSWNLRKFKVFRSAAAE</sequence>
<dbReference type="AlphaFoldDB" id="A0A179F3L2"/>
<name>A0A179F3L2_METCM</name>
<dbReference type="RefSeq" id="XP_018137973.1">
    <property type="nucleotide sequence ID" value="XM_018294579.1"/>
</dbReference>
<gene>
    <name evidence="1" type="ORF">VFPPC_16826</name>
</gene>
<comment type="caution">
    <text evidence="1">The sequence shown here is derived from an EMBL/GenBank/DDBJ whole genome shotgun (WGS) entry which is preliminary data.</text>
</comment>
<dbReference type="KEGG" id="pchm:VFPPC_16826"/>
<organism evidence="1 2">
    <name type="scientific">Pochonia chlamydosporia 170</name>
    <dbReference type="NCBI Taxonomy" id="1380566"/>
    <lineage>
        <taxon>Eukaryota</taxon>
        <taxon>Fungi</taxon>
        <taxon>Dikarya</taxon>
        <taxon>Ascomycota</taxon>
        <taxon>Pezizomycotina</taxon>
        <taxon>Sordariomycetes</taxon>
        <taxon>Hypocreomycetidae</taxon>
        <taxon>Hypocreales</taxon>
        <taxon>Clavicipitaceae</taxon>
        <taxon>Pochonia</taxon>
    </lineage>
</organism>
<dbReference type="Proteomes" id="UP000078397">
    <property type="component" value="Unassembled WGS sequence"/>
</dbReference>
<dbReference type="GeneID" id="28858573"/>
<evidence type="ECO:0000313" key="1">
    <source>
        <dbReference type="EMBL" id="OAQ60012.1"/>
    </source>
</evidence>
<keyword evidence="2" id="KW-1185">Reference proteome</keyword>
<accession>A0A179F3L2</accession>
<proteinExistence type="predicted"/>
<evidence type="ECO:0000313" key="2">
    <source>
        <dbReference type="Proteomes" id="UP000078397"/>
    </source>
</evidence>
<reference evidence="1 2" key="1">
    <citation type="journal article" date="2016" name="PLoS Pathog.">
        <title>Biosynthesis of antibiotic leucinostatins in bio-control fungus Purpureocillium lilacinum and their inhibition on phytophthora revealed by genome mining.</title>
        <authorList>
            <person name="Wang G."/>
            <person name="Liu Z."/>
            <person name="Lin R."/>
            <person name="Li E."/>
            <person name="Mao Z."/>
            <person name="Ling J."/>
            <person name="Yang Y."/>
            <person name="Yin W.B."/>
            <person name="Xie B."/>
        </authorList>
    </citation>
    <scope>NUCLEOTIDE SEQUENCE [LARGE SCALE GENOMIC DNA]</scope>
    <source>
        <strain evidence="1">170</strain>
    </source>
</reference>